<protein>
    <submittedName>
        <fullName evidence="1">AsmA protein</fullName>
    </submittedName>
</protein>
<organism evidence="1">
    <name type="scientific">Klebsiella pneumoniae</name>
    <dbReference type="NCBI Taxonomy" id="573"/>
    <lineage>
        <taxon>Bacteria</taxon>
        <taxon>Pseudomonadati</taxon>
        <taxon>Pseudomonadota</taxon>
        <taxon>Gammaproteobacteria</taxon>
        <taxon>Enterobacterales</taxon>
        <taxon>Enterobacteriaceae</taxon>
        <taxon>Klebsiella/Raoultella group</taxon>
        <taxon>Klebsiella</taxon>
        <taxon>Klebsiella pneumoniae complex</taxon>
    </lineage>
</organism>
<dbReference type="Proteomes" id="UP000507695">
    <property type="component" value="Unassembled WGS sequence"/>
</dbReference>
<accession>A0A4P0YAN7</accession>
<dbReference type="AlphaFoldDB" id="A0A4P0YAN7"/>
<name>A0A4P0YAN7_KLEPN</name>
<dbReference type="EMBL" id="CABDVL010000003">
    <property type="protein sequence ID" value="VTM57414.1"/>
    <property type="molecule type" value="Genomic_DNA"/>
</dbReference>
<reference evidence="1" key="1">
    <citation type="submission" date="2019-04" db="EMBL/GenBank/DDBJ databases">
        <authorList>
            <consortium name="Pathogen Informatics"/>
        </authorList>
    </citation>
    <scope>NUCLEOTIDE SEQUENCE</scope>
    <source>
        <strain evidence="1">NCTC9183</strain>
    </source>
</reference>
<proteinExistence type="predicted"/>
<evidence type="ECO:0000313" key="1">
    <source>
        <dbReference type="EMBL" id="VTM57414.1"/>
    </source>
</evidence>
<sequence>MRRILTTLMILLAVIVAGLTSLVLLVNPNDFAPIWCMRWQSASGYQLDLDGPLRWHVWPQLSILSGTD</sequence>
<gene>
    <name evidence="1" type="ORF">NCTC9183_04891</name>
</gene>